<dbReference type="Pfam" id="PF05829">
    <property type="entry name" value="Adeno_PX"/>
    <property type="match status" value="1"/>
</dbReference>
<proteinExistence type="predicted"/>
<keyword evidence="5" id="KW-0472">Membrane</keyword>
<dbReference type="InterPro" id="IPR008393">
    <property type="entry name" value="Adenovirus_late_L2_mu_core"/>
</dbReference>
<sequence>MAKRMVCRVRVPIRTASVRRRRRVRRRRAGTIASCYSACQRRFGVTGKRSRRGRRRRGRRIRGGFLPALVPIIAAAIGAIPGIAGVAIQASQRH</sequence>
<dbReference type="RefSeq" id="YP_009246354.1">
    <property type="nucleotide sequence ID" value="NC_029898.1"/>
</dbReference>
<dbReference type="GO" id="GO:0003677">
    <property type="term" value="F:DNA binding"/>
    <property type="evidence" value="ECO:0007669"/>
    <property type="project" value="UniProtKB-KW"/>
</dbReference>
<dbReference type="Proteomes" id="UP000155737">
    <property type="component" value="Segment"/>
</dbReference>
<dbReference type="GeneID" id="27246329"/>
<keyword evidence="5" id="KW-0812">Transmembrane</keyword>
<comment type="subcellular location">
    <subcellularLocation>
        <location evidence="1">Virion</location>
    </subcellularLocation>
</comment>
<evidence type="ECO:0000256" key="5">
    <source>
        <dbReference type="SAM" id="Phobius"/>
    </source>
</evidence>
<dbReference type="GO" id="GO:0019013">
    <property type="term" value="C:viral nucleocapsid"/>
    <property type="evidence" value="ECO:0007669"/>
    <property type="project" value="InterPro"/>
</dbReference>
<evidence type="ECO:0000256" key="2">
    <source>
        <dbReference type="ARBA" id="ARBA00022844"/>
    </source>
</evidence>
<evidence type="ECO:0000256" key="3">
    <source>
        <dbReference type="ARBA" id="ARBA00022921"/>
    </source>
</evidence>
<evidence type="ECO:0000313" key="6">
    <source>
        <dbReference type="EMBL" id="AMB43056.1"/>
    </source>
</evidence>
<keyword evidence="3" id="KW-0426">Late protein</keyword>
<keyword evidence="4" id="KW-0238">DNA-binding</keyword>
<dbReference type="EMBL" id="KT698853">
    <property type="protein sequence ID" value="AMB43056.1"/>
    <property type="molecule type" value="Genomic_DNA"/>
</dbReference>
<evidence type="ECO:0000313" key="7">
    <source>
        <dbReference type="Proteomes" id="UP000155737"/>
    </source>
</evidence>
<accession>A0A163HIC2</accession>
<feature type="transmembrane region" description="Helical" evidence="5">
    <location>
        <begin position="68"/>
        <end position="88"/>
    </location>
</feature>
<name>A0A163HIC2_9ADEN</name>
<evidence type="ECO:0000256" key="4">
    <source>
        <dbReference type="ARBA" id="ARBA00023125"/>
    </source>
</evidence>
<evidence type="ECO:0000256" key="1">
    <source>
        <dbReference type="ARBA" id="ARBA00004328"/>
    </source>
</evidence>
<keyword evidence="2" id="KW-0946">Virion</keyword>
<protein>
    <submittedName>
        <fullName evidence="6">PX</fullName>
    </submittedName>
</protein>
<organism evidence="6 7">
    <name type="scientific">Bat mastadenovirus WIV9</name>
    <dbReference type="NCBI Taxonomy" id="1788436"/>
    <lineage>
        <taxon>Viruses</taxon>
        <taxon>Varidnaviria</taxon>
        <taxon>Bamfordvirae</taxon>
        <taxon>Preplasmiviricota</taxon>
        <taxon>Polisuviricotina</taxon>
        <taxon>Pharingeaviricetes</taxon>
        <taxon>Rowavirales</taxon>
        <taxon>Adenoviridae</taxon>
        <taxon>Mastadenovirus</taxon>
        <taxon>Mastadenovirus rhinolopidae</taxon>
        <taxon>Bat mastadenovirus C</taxon>
    </lineage>
</organism>
<keyword evidence="7" id="KW-1185">Reference proteome</keyword>
<dbReference type="KEGG" id="vg:27246329"/>
<reference evidence="6 7" key="1">
    <citation type="journal article" date="2016" name="J. Gen. Virol.">
        <title>Novel bat adenoviruses with an extremely large E3 gene.</title>
        <authorList>
            <person name="Tan B."/>
            <person name="Yang X.L."/>
            <person name="Ge X.Y."/>
            <person name="Peng C."/>
            <person name="Zhang Y.Z."/>
            <person name="Zhang L.B."/>
            <person name="Shi Z.L."/>
        </authorList>
    </citation>
    <scope>NUCLEOTIDE SEQUENCE [LARGE SCALE GENOMIC DNA]</scope>
    <source>
        <strain evidence="6">WIV9</strain>
    </source>
</reference>
<keyword evidence="5" id="KW-1133">Transmembrane helix</keyword>